<comment type="caution">
    <text evidence="4">The sequence shown here is derived from an EMBL/GenBank/DDBJ whole genome shotgun (WGS) entry which is preliminary data.</text>
</comment>
<feature type="compositionally biased region" description="Low complexity" evidence="1">
    <location>
        <begin position="733"/>
        <end position="745"/>
    </location>
</feature>
<evidence type="ECO:0000313" key="5">
    <source>
        <dbReference type="Proteomes" id="UP000037069"/>
    </source>
</evidence>
<sequence>MKIILNILTVMVQLCASDSSVYDWQVKTIERDSDFADDFKVQTALNKERQQDLLKISGKTNKIDYYPNSFNTQFNTKNLDGGRNKASGVNDKIIEKNKKYEDNLNSMSNFDQVKNSAKKFEAKNKEKYKSNNNDINDHYDYNADQFYSKFKDDLLKNQKDNKNYKYDVSDRRDFNHKLLDYHDEDNNSYHDLNHLEHNSYKQSEDHHSINEEIEEITSNIEKQDRPLINHCSGKYTDIESFVGTNLFDSSAKRCFTSEEVALLAIRKDFESLIPKDLPECLLNDHMVALLLKYFYICHQILLKTTSLNSKHLVQKAFYDTLGGYLNFYMVPLTKYSYYAGQISLNTAQQILTLHQESKQFLNTNGNGWKAPLENVLMELKSVHIEPLHMAEQLEDNCNEPSFCMLLDITADVSQSTDEQMIVQLPNLDEEDLNGYLGNLWLPFRRKRTFDLKSQSSAYVLVKFYETVSKCYRFENIDQQYYNQQFKIWLVENINIHLSDEQFYPGLGAVLRIYEYLKRATKKDTNMFGDNLAELQSTDESFSKQPSPQIRSRKTHNIKRTKQRILNGKNRTEETNVEPRERNQTKEKDVKIPLQINLEITKDAFETQTNAISSQIEDNKLDNAAPTNFTNSKSLLRTIDYLTPPQIAVIAIPVVAIILVVTICCCKSFCKKKKSQPQLKTKKNSSSSSSILLNSPVRFFHIRKKSLSDYSTTEPGNKKIKKSVKIEKKPLLNSDTSASSSPSKSSWETMYSSK</sequence>
<name>A0A0L0C7J0_LUCCU</name>
<evidence type="ECO:0000256" key="2">
    <source>
        <dbReference type="SAM" id="Phobius"/>
    </source>
</evidence>
<feature type="region of interest" description="Disordered" evidence="1">
    <location>
        <begin position="708"/>
        <end position="753"/>
    </location>
</feature>
<keyword evidence="5" id="KW-1185">Reference proteome</keyword>
<dbReference type="STRING" id="7375.A0A0L0C7J0"/>
<accession>A0A0L0C7J0</accession>
<keyword evidence="2" id="KW-0472">Membrane</keyword>
<keyword evidence="2" id="KW-1133">Transmembrane helix</keyword>
<dbReference type="OrthoDB" id="6614503at2759"/>
<feature type="chain" id="PRO_5005535647" evidence="3">
    <location>
        <begin position="18"/>
        <end position="753"/>
    </location>
</feature>
<evidence type="ECO:0000256" key="3">
    <source>
        <dbReference type="SAM" id="SignalP"/>
    </source>
</evidence>
<feature type="transmembrane region" description="Helical" evidence="2">
    <location>
        <begin position="646"/>
        <end position="669"/>
    </location>
</feature>
<feature type="signal peptide" evidence="3">
    <location>
        <begin position="1"/>
        <end position="17"/>
    </location>
</feature>
<organism evidence="4 5">
    <name type="scientific">Lucilia cuprina</name>
    <name type="common">Green bottle fly</name>
    <name type="synonym">Australian sheep blowfly</name>
    <dbReference type="NCBI Taxonomy" id="7375"/>
    <lineage>
        <taxon>Eukaryota</taxon>
        <taxon>Metazoa</taxon>
        <taxon>Ecdysozoa</taxon>
        <taxon>Arthropoda</taxon>
        <taxon>Hexapoda</taxon>
        <taxon>Insecta</taxon>
        <taxon>Pterygota</taxon>
        <taxon>Neoptera</taxon>
        <taxon>Endopterygota</taxon>
        <taxon>Diptera</taxon>
        <taxon>Brachycera</taxon>
        <taxon>Muscomorpha</taxon>
        <taxon>Oestroidea</taxon>
        <taxon>Calliphoridae</taxon>
        <taxon>Luciliinae</taxon>
        <taxon>Lucilia</taxon>
    </lineage>
</organism>
<reference evidence="4 5" key="1">
    <citation type="journal article" date="2015" name="Nat. Commun.">
        <title>Lucilia cuprina genome unlocks parasitic fly biology to underpin future interventions.</title>
        <authorList>
            <person name="Anstead C.A."/>
            <person name="Korhonen P.K."/>
            <person name="Young N.D."/>
            <person name="Hall R.S."/>
            <person name="Jex A.R."/>
            <person name="Murali S.C."/>
            <person name="Hughes D.S."/>
            <person name="Lee S.F."/>
            <person name="Perry T."/>
            <person name="Stroehlein A.J."/>
            <person name="Ansell B.R."/>
            <person name="Breugelmans B."/>
            <person name="Hofmann A."/>
            <person name="Qu J."/>
            <person name="Dugan S."/>
            <person name="Lee S.L."/>
            <person name="Chao H."/>
            <person name="Dinh H."/>
            <person name="Han Y."/>
            <person name="Doddapaneni H.V."/>
            <person name="Worley K.C."/>
            <person name="Muzny D.M."/>
            <person name="Ioannidis P."/>
            <person name="Waterhouse R.M."/>
            <person name="Zdobnov E.M."/>
            <person name="James P.J."/>
            <person name="Bagnall N.H."/>
            <person name="Kotze A.C."/>
            <person name="Gibbs R.A."/>
            <person name="Richards S."/>
            <person name="Batterham P."/>
            <person name="Gasser R.B."/>
        </authorList>
    </citation>
    <scope>NUCLEOTIDE SEQUENCE [LARGE SCALE GENOMIC DNA]</scope>
    <source>
        <strain evidence="4 5">LS</strain>
        <tissue evidence="4">Full body</tissue>
    </source>
</reference>
<dbReference type="Proteomes" id="UP000037069">
    <property type="component" value="Unassembled WGS sequence"/>
</dbReference>
<keyword evidence="2" id="KW-0812">Transmembrane</keyword>
<feature type="region of interest" description="Disordered" evidence="1">
    <location>
        <begin position="566"/>
        <end position="586"/>
    </location>
</feature>
<feature type="compositionally biased region" description="Basic and acidic residues" evidence="1">
    <location>
        <begin position="569"/>
        <end position="586"/>
    </location>
</feature>
<evidence type="ECO:0000256" key="1">
    <source>
        <dbReference type="SAM" id="MobiDB-lite"/>
    </source>
</evidence>
<gene>
    <name evidence="4" type="ORF">FF38_14139</name>
</gene>
<keyword evidence="3" id="KW-0732">Signal</keyword>
<proteinExistence type="predicted"/>
<protein>
    <submittedName>
        <fullName evidence="4">Uncharacterized protein</fullName>
    </submittedName>
</protein>
<dbReference type="EMBL" id="JRES01000809">
    <property type="protein sequence ID" value="KNC28216.1"/>
    <property type="molecule type" value="Genomic_DNA"/>
</dbReference>
<evidence type="ECO:0000313" key="4">
    <source>
        <dbReference type="EMBL" id="KNC28216.1"/>
    </source>
</evidence>
<dbReference type="AlphaFoldDB" id="A0A0L0C7J0"/>